<name>A0A4Y8QWZ5_9MICO</name>
<keyword evidence="3" id="KW-0804">Transcription</keyword>
<dbReference type="InterPro" id="IPR023187">
    <property type="entry name" value="Tscrpt_reg_MarR-type_CS"/>
</dbReference>
<evidence type="ECO:0000256" key="2">
    <source>
        <dbReference type="ARBA" id="ARBA00023125"/>
    </source>
</evidence>
<protein>
    <submittedName>
        <fullName evidence="6">MarR family transcriptional regulator</fullName>
    </submittedName>
</protein>
<dbReference type="PANTHER" id="PTHR33164">
    <property type="entry name" value="TRANSCRIPTIONAL REGULATOR, MARR FAMILY"/>
    <property type="match status" value="1"/>
</dbReference>
<evidence type="ECO:0000313" key="6">
    <source>
        <dbReference type="EMBL" id="TFF03714.1"/>
    </source>
</evidence>
<sequence length="177" mass="19724">MVPWWREECTLELAPRDRTGPHVDPDVGDPTPGDPQEWATGRLLFAVARRIEREWNAHLGQWDLNHAGFPVLMHLLSGPRSQRVLADESGVTEQTMSRIVARLERAGYVTRTDDPADRRRRAVAITDAGRVAGLAAARRRPAEDLATRGLDDDQIAALRAALLTLLETLPRTPGDER</sequence>
<dbReference type="PROSITE" id="PS01117">
    <property type="entry name" value="HTH_MARR_1"/>
    <property type="match status" value="1"/>
</dbReference>
<dbReference type="EMBL" id="SOZH01000014">
    <property type="protein sequence ID" value="TFF03714.1"/>
    <property type="molecule type" value="Genomic_DNA"/>
</dbReference>
<dbReference type="InterPro" id="IPR000835">
    <property type="entry name" value="HTH_MarR-typ"/>
</dbReference>
<dbReference type="InterPro" id="IPR036390">
    <property type="entry name" value="WH_DNA-bd_sf"/>
</dbReference>
<evidence type="ECO:0000313" key="7">
    <source>
        <dbReference type="Proteomes" id="UP000298003"/>
    </source>
</evidence>
<accession>A0A4Y8QWZ5</accession>
<feature type="domain" description="HTH marR-type" evidence="5">
    <location>
        <begin position="37"/>
        <end position="167"/>
    </location>
</feature>
<dbReference type="Pfam" id="PF12802">
    <property type="entry name" value="MarR_2"/>
    <property type="match status" value="1"/>
</dbReference>
<dbReference type="InterPro" id="IPR036388">
    <property type="entry name" value="WH-like_DNA-bd_sf"/>
</dbReference>
<evidence type="ECO:0000256" key="3">
    <source>
        <dbReference type="ARBA" id="ARBA00023163"/>
    </source>
</evidence>
<dbReference type="GO" id="GO:0006950">
    <property type="term" value="P:response to stress"/>
    <property type="evidence" value="ECO:0007669"/>
    <property type="project" value="TreeGrafter"/>
</dbReference>
<dbReference type="InterPro" id="IPR039422">
    <property type="entry name" value="MarR/SlyA-like"/>
</dbReference>
<evidence type="ECO:0000256" key="4">
    <source>
        <dbReference type="SAM" id="MobiDB-lite"/>
    </source>
</evidence>
<keyword evidence="7" id="KW-1185">Reference proteome</keyword>
<dbReference type="AlphaFoldDB" id="A0A4Y8QWZ5"/>
<feature type="compositionally biased region" description="Basic and acidic residues" evidence="4">
    <location>
        <begin position="15"/>
        <end position="25"/>
    </location>
</feature>
<dbReference type="PANTHER" id="PTHR33164:SF64">
    <property type="entry name" value="TRANSCRIPTIONAL REGULATOR SLYA"/>
    <property type="match status" value="1"/>
</dbReference>
<dbReference type="SUPFAM" id="SSF46785">
    <property type="entry name" value="Winged helix' DNA-binding domain"/>
    <property type="match status" value="1"/>
</dbReference>
<proteinExistence type="predicted"/>
<dbReference type="CDD" id="cd00090">
    <property type="entry name" value="HTH_ARSR"/>
    <property type="match status" value="1"/>
</dbReference>
<dbReference type="PROSITE" id="PS50995">
    <property type="entry name" value="HTH_MARR_2"/>
    <property type="match status" value="1"/>
</dbReference>
<keyword evidence="1" id="KW-0805">Transcription regulation</keyword>
<dbReference type="SMART" id="SM00347">
    <property type="entry name" value="HTH_MARR"/>
    <property type="match status" value="1"/>
</dbReference>
<organism evidence="6 7">
    <name type="scientific">Cellulosimicrobium funkei</name>
    <dbReference type="NCBI Taxonomy" id="264251"/>
    <lineage>
        <taxon>Bacteria</taxon>
        <taxon>Bacillati</taxon>
        <taxon>Actinomycetota</taxon>
        <taxon>Actinomycetes</taxon>
        <taxon>Micrococcales</taxon>
        <taxon>Promicromonosporaceae</taxon>
        <taxon>Cellulosimicrobium</taxon>
    </lineage>
</organism>
<evidence type="ECO:0000259" key="5">
    <source>
        <dbReference type="PROSITE" id="PS50995"/>
    </source>
</evidence>
<dbReference type="GO" id="GO:0003700">
    <property type="term" value="F:DNA-binding transcription factor activity"/>
    <property type="evidence" value="ECO:0007669"/>
    <property type="project" value="InterPro"/>
</dbReference>
<dbReference type="GO" id="GO:0003677">
    <property type="term" value="F:DNA binding"/>
    <property type="evidence" value="ECO:0007669"/>
    <property type="project" value="UniProtKB-KW"/>
</dbReference>
<feature type="region of interest" description="Disordered" evidence="4">
    <location>
        <begin position="15"/>
        <end position="37"/>
    </location>
</feature>
<dbReference type="Proteomes" id="UP000298003">
    <property type="component" value="Unassembled WGS sequence"/>
</dbReference>
<comment type="caution">
    <text evidence="6">The sequence shown here is derived from an EMBL/GenBank/DDBJ whole genome shotgun (WGS) entry which is preliminary data.</text>
</comment>
<gene>
    <name evidence="6" type="ORF">E1O70_19390</name>
</gene>
<reference evidence="6 7" key="1">
    <citation type="submission" date="2019-03" db="EMBL/GenBank/DDBJ databases">
        <title>Cellulosimicrobium funkei JCM14302 Assembly.</title>
        <authorList>
            <person name="Dou T."/>
        </authorList>
    </citation>
    <scope>NUCLEOTIDE SEQUENCE [LARGE SCALE GENOMIC DNA]</scope>
    <source>
        <strain evidence="6 7">JCM 14302</strain>
    </source>
</reference>
<dbReference type="InterPro" id="IPR011991">
    <property type="entry name" value="ArsR-like_HTH"/>
</dbReference>
<keyword evidence="2" id="KW-0238">DNA-binding</keyword>
<evidence type="ECO:0000256" key="1">
    <source>
        <dbReference type="ARBA" id="ARBA00023015"/>
    </source>
</evidence>
<dbReference type="Gene3D" id="1.10.10.10">
    <property type="entry name" value="Winged helix-like DNA-binding domain superfamily/Winged helix DNA-binding domain"/>
    <property type="match status" value="1"/>
</dbReference>